<feature type="binding site" evidence="12">
    <location>
        <position position="134"/>
    </location>
    <ligand>
        <name>FAD</name>
        <dbReference type="ChEBI" id="CHEBI:57692"/>
    </ligand>
</feature>
<dbReference type="SUPFAM" id="SSF63380">
    <property type="entry name" value="Riboflavin synthase domain-like"/>
    <property type="match status" value="1"/>
</dbReference>
<evidence type="ECO:0000256" key="10">
    <source>
        <dbReference type="ARBA" id="ARBA00023128"/>
    </source>
</evidence>
<dbReference type="Proteomes" id="UP000320475">
    <property type="component" value="Unassembled WGS sequence"/>
</dbReference>
<dbReference type="OrthoDB" id="432685at2759"/>
<evidence type="ECO:0000256" key="1">
    <source>
        <dbReference type="ARBA" id="ARBA00001974"/>
    </source>
</evidence>
<name>A0A507DMW3_9FUNG</name>
<protein>
    <recommendedName>
        <fullName evidence="4">cytochrome-b5 reductase</fullName>
        <ecNumber evidence="4">1.6.2.2</ecNumber>
    </recommendedName>
</protein>
<dbReference type="PANTHER" id="PTHR19370">
    <property type="entry name" value="NADH-CYTOCHROME B5 REDUCTASE"/>
    <property type="match status" value="1"/>
</dbReference>
<keyword evidence="5 12" id="KW-0285">Flavoprotein</keyword>
<comment type="similarity">
    <text evidence="3">Belongs to the flavoprotein pyridine nucleotide cytochrome reductase family.</text>
</comment>
<evidence type="ECO:0000256" key="3">
    <source>
        <dbReference type="ARBA" id="ARBA00006105"/>
    </source>
</evidence>
<evidence type="ECO:0000256" key="6">
    <source>
        <dbReference type="ARBA" id="ARBA00022787"/>
    </source>
</evidence>
<evidence type="ECO:0000313" key="14">
    <source>
        <dbReference type="EMBL" id="TPX49212.1"/>
    </source>
</evidence>
<evidence type="ECO:0000256" key="11">
    <source>
        <dbReference type="ARBA" id="ARBA00047682"/>
    </source>
</evidence>
<dbReference type="Proteomes" id="UP000317494">
    <property type="component" value="Unassembled WGS sequence"/>
</dbReference>
<evidence type="ECO:0000259" key="13">
    <source>
        <dbReference type="PROSITE" id="PS51384"/>
    </source>
</evidence>
<organism evidence="15 16">
    <name type="scientific">Synchytrium endobioticum</name>
    <dbReference type="NCBI Taxonomy" id="286115"/>
    <lineage>
        <taxon>Eukaryota</taxon>
        <taxon>Fungi</taxon>
        <taxon>Fungi incertae sedis</taxon>
        <taxon>Chytridiomycota</taxon>
        <taxon>Chytridiomycota incertae sedis</taxon>
        <taxon>Chytridiomycetes</taxon>
        <taxon>Synchytriales</taxon>
        <taxon>Synchytriaceae</taxon>
        <taxon>Synchytrium</taxon>
    </lineage>
</organism>
<evidence type="ECO:0000256" key="2">
    <source>
        <dbReference type="ARBA" id="ARBA00004572"/>
    </source>
</evidence>
<evidence type="ECO:0000313" key="17">
    <source>
        <dbReference type="Proteomes" id="UP000320475"/>
    </source>
</evidence>
<feature type="binding site" evidence="12">
    <location>
        <position position="149"/>
    </location>
    <ligand>
        <name>FAD</name>
        <dbReference type="ChEBI" id="CHEBI:57692"/>
    </ligand>
</feature>
<dbReference type="Gene3D" id="3.40.50.80">
    <property type="entry name" value="Nucleotide-binding domain of ferredoxin-NADP reductase (FNR) module"/>
    <property type="match status" value="1"/>
</dbReference>
<dbReference type="EMBL" id="QEAN01000033">
    <property type="protein sequence ID" value="TPX52575.1"/>
    <property type="molecule type" value="Genomic_DNA"/>
</dbReference>
<dbReference type="EMBL" id="QEAM01000038">
    <property type="protein sequence ID" value="TPX49212.1"/>
    <property type="molecule type" value="Genomic_DNA"/>
</dbReference>
<evidence type="ECO:0000256" key="7">
    <source>
        <dbReference type="ARBA" id="ARBA00022827"/>
    </source>
</evidence>
<dbReference type="AlphaFoldDB" id="A0A507DMW3"/>
<dbReference type="FunFam" id="2.40.30.10:FF:000032">
    <property type="entry name" value="NADH-cytochrome b5 reductase"/>
    <property type="match status" value="1"/>
</dbReference>
<comment type="cofactor">
    <cofactor evidence="1 12">
        <name>FAD</name>
        <dbReference type="ChEBI" id="CHEBI:57692"/>
    </cofactor>
</comment>
<comment type="subcellular location">
    <subcellularLocation>
        <location evidence="2">Mitochondrion outer membrane</location>
        <topology evidence="2">Single-pass membrane protein</topology>
    </subcellularLocation>
</comment>
<feature type="binding site" evidence="12">
    <location>
        <position position="159"/>
    </location>
    <ligand>
        <name>FAD</name>
        <dbReference type="ChEBI" id="CHEBI:57692"/>
    </ligand>
</feature>
<dbReference type="InterPro" id="IPR017927">
    <property type="entry name" value="FAD-bd_FR_type"/>
</dbReference>
<evidence type="ECO:0000256" key="9">
    <source>
        <dbReference type="ARBA" id="ARBA00023027"/>
    </source>
</evidence>
<dbReference type="GO" id="GO:0090524">
    <property type="term" value="F:cytochrome-b5 reductase activity, acting on NADH"/>
    <property type="evidence" value="ECO:0007669"/>
    <property type="project" value="UniProtKB-EC"/>
</dbReference>
<dbReference type="CDD" id="cd06183">
    <property type="entry name" value="cyt_b5_reduct_like"/>
    <property type="match status" value="1"/>
</dbReference>
<dbReference type="Pfam" id="PF00970">
    <property type="entry name" value="FAD_binding_6"/>
    <property type="match status" value="1"/>
</dbReference>
<dbReference type="VEuPathDB" id="FungiDB:SeMB42_g01331"/>
<evidence type="ECO:0000313" key="15">
    <source>
        <dbReference type="EMBL" id="TPX52575.1"/>
    </source>
</evidence>
<evidence type="ECO:0000313" key="16">
    <source>
        <dbReference type="Proteomes" id="UP000317494"/>
    </source>
</evidence>
<dbReference type="PROSITE" id="PS51384">
    <property type="entry name" value="FAD_FR"/>
    <property type="match status" value="1"/>
</dbReference>
<evidence type="ECO:0000256" key="12">
    <source>
        <dbReference type="PIRSR" id="PIRSR601834-1"/>
    </source>
</evidence>
<evidence type="ECO:0000256" key="8">
    <source>
        <dbReference type="ARBA" id="ARBA00023002"/>
    </source>
</evidence>
<reference evidence="16 17" key="1">
    <citation type="journal article" date="2019" name="Sci. Rep.">
        <title>Comparative genomics of chytrid fungi reveal insights into the obligate biotrophic and pathogenic lifestyle of Synchytrium endobioticum.</title>
        <authorList>
            <person name="van de Vossenberg B.T.L.H."/>
            <person name="Warris S."/>
            <person name="Nguyen H.D.T."/>
            <person name="van Gent-Pelzer M.P.E."/>
            <person name="Joly D.L."/>
            <person name="van de Geest H.C."/>
            <person name="Bonants P.J.M."/>
            <person name="Smith D.S."/>
            <person name="Levesque C.A."/>
            <person name="van der Lee T.A.J."/>
        </authorList>
    </citation>
    <scope>NUCLEOTIDE SEQUENCE [LARGE SCALE GENOMIC DNA]</scope>
    <source>
        <strain evidence="14 17">LEV6574</strain>
        <strain evidence="15 16">MB42</strain>
    </source>
</reference>
<dbReference type="STRING" id="286115.A0A507DMW3"/>
<dbReference type="Pfam" id="PF00175">
    <property type="entry name" value="NAD_binding_1"/>
    <property type="match status" value="1"/>
</dbReference>
<dbReference type="InterPro" id="IPR001433">
    <property type="entry name" value="OxRdtase_FAD/NAD-bd"/>
</dbReference>
<keyword evidence="6" id="KW-0472">Membrane</keyword>
<keyword evidence="8" id="KW-0560">Oxidoreductase</keyword>
<dbReference type="GO" id="GO:0005741">
    <property type="term" value="C:mitochondrial outer membrane"/>
    <property type="evidence" value="ECO:0007669"/>
    <property type="project" value="UniProtKB-SubCell"/>
</dbReference>
<dbReference type="InterPro" id="IPR001834">
    <property type="entry name" value="CBR-like"/>
</dbReference>
<sequence>MLASQAFRRASRGFASTAPASLSARTNHLNGSARLFVTGATLTVGGLIGYGSYSTISVVQADAATPAVVNTALDPAAFKSFKLAKIEKMNHNTSRFSFALPPNTAELGLPVTSCLVIKFVTAGDGEESKTVVRPYTPVDGKGKGFFDLIVKLYPHGPASTHIHAMKVGDTLDMKGPIHKYILKPNEFKHIGMIAGGTGLTPMLQVITHLLAQPADTTKLSLIFANVTEDDILLKEYLDKTAKASNGRFEVLYTLDKPREGWNGATGFVNEDMIKRMMPKPDDKSGMVFVCGPTPMMGLVSGVKAPDYSQGELGGLLSKLGYEKKNVFKF</sequence>
<dbReference type="SUPFAM" id="SSF52343">
    <property type="entry name" value="Ferredoxin reductase-like, C-terminal NADP-linked domain"/>
    <property type="match status" value="1"/>
</dbReference>
<keyword evidence="10" id="KW-0496">Mitochondrion</keyword>
<feature type="domain" description="FAD-binding FR-type" evidence="13">
    <location>
        <begin position="76"/>
        <end position="183"/>
    </location>
</feature>
<keyword evidence="6" id="KW-1000">Mitochondrion outer membrane</keyword>
<feature type="binding site" evidence="12">
    <location>
        <position position="133"/>
    </location>
    <ligand>
        <name>FAD</name>
        <dbReference type="ChEBI" id="CHEBI:57692"/>
    </ligand>
</feature>
<gene>
    <name evidence="14" type="ORF">SeLEV6574_g01612</name>
    <name evidence="15" type="ORF">SeMB42_g01331</name>
</gene>
<dbReference type="PRINTS" id="PR00406">
    <property type="entry name" value="CYTB5RDTASE"/>
</dbReference>
<dbReference type="PANTHER" id="PTHR19370:SF171">
    <property type="entry name" value="NADH-CYTOCHROME B5 REDUCTASE 2"/>
    <property type="match status" value="1"/>
</dbReference>
<proteinExistence type="inferred from homology"/>
<comment type="caution">
    <text evidence="15">The sequence shown here is derived from an EMBL/GenBank/DDBJ whole genome shotgun (WGS) entry which is preliminary data.</text>
</comment>
<dbReference type="InterPro" id="IPR039261">
    <property type="entry name" value="FNR_nucleotide-bd"/>
</dbReference>
<comment type="catalytic activity">
    <reaction evidence="11">
        <text>2 Fe(III)-[cytochrome b5] + NADH = 2 Fe(II)-[cytochrome b5] + NAD(+) + H(+)</text>
        <dbReference type="Rhea" id="RHEA:46680"/>
        <dbReference type="Rhea" id="RHEA-COMP:10438"/>
        <dbReference type="Rhea" id="RHEA-COMP:10439"/>
        <dbReference type="ChEBI" id="CHEBI:15378"/>
        <dbReference type="ChEBI" id="CHEBI:29033"/>
        <dbReference type="ChEBI" id="CHEBI:29034"/>
        <dbReference type="ChEBI" id="CHEBI:57540"/>
        <dbReference type="ChEBI" id="CHEBI:57945"/>
        <dbReference type="EC" id="1.6.2.2"/>
    </reaction>
</comment>
<feature type="binding site" evidence="12">
    <location>
        <position position="151"/>
    </location>
    <ligand>
        <name>FAD</name>
        <dbReference type="ChEBI" id="CHEBI:57692"/>
    </ligand>
</feature>
<dbReference type="InterPro" id="IPR017938">
    <property type="entry name" value="Riboflavin_synthase-like_b-brl"/>
</dbReference>
<feature type="binding site" evidence="12">
    <location>
        <position position="135"/>
    </location>
    <ligand>
        <name>FAD</name>
        <dbReference type="ChEBI" id="CHEBI:57692"/>
    </ligand>
</feature>
<accession>A0A507DMW3</accession>
<dbReference type="InterPro" id="IPR008333">
    <property type="entry name" value="Cbr1-like_FAD-bd_dom"/>
</dbReference>
<keyword evidence="16" id="KW-1185">Reference proteome</keyword>
<keyword evidence="7 12" id="KW-0274">FAD</keyword>
<dbReference type="EC" id="1.6.2.2" evidence="4"/>
<evidence type="ECO:0000256" key="4">
    <source>
        <dbReference type="ARBA" id="ARBA00012011"/>
    </source>
</evidence>
<feature type="binding site" evidence="12">
    <location>
        <position position="200"/>
    </location>
    <ligand>
        <name>FAD</name>
        <dbReference type="ChEBI" id="CHEBI:57692"/>
    </ligand>
</feature>
<evidence type="ECO:0000256" key="5">
    <source>
        <dbReference type="ARBA" id="ARBA00022630"/>
    </source>
</evidence>
<dbReference type="FunFam" id="3.40.50.80:FF:000009">
    <property type="entry name" value="NADH-cytochrome b5 reductase"/>
    <property type="match status" value="1"/>
</dbReference>
<keyword evidence="9" id="KW-0520">NAD</keyword>
<dbReference type="Gene3D" id="2.40.30.10">
    <property type="entry name" value="Translation factors"/>
    <property type="match status" value="1"/>
</dbReference>